<feature type="domain" description="ABC transporter" evidence="11">
    <location>
        <begin position="2"/>
        <end position="236"/>
    </location>
</feature>
<sequence length="252" mass="27412">MIETRKVVKVHGTTTVLHGVDVQIPAGQLTAIIGPNGAGKSTLLALVSRLAPITSGTASVAGLDVGKTASDALAKVMAILRQDNQSALRLTVRDLVGFGRFPHSKGRMTGEDLRHVDEALAFLQLEPLADRFLDELSGGQRQRAYIAMVLCQDTPYILLDEPLNNLDMAHAVSMMRLLRRMVDERGKTVVVVLHDINFASCYADHILAMKDGRVAYEGSPLQVVQDAVLSSLYGLEVSVHEVKGQRLCHYFA</sequence>
<evidence type="ECO:0000256" key="10">
    <source>
        <dbReference type="ARBA" id="ARBA00023136"/>
    </source>
</evidence>
<keyword evidence="3" id="KW-0813">Transport</keyword>
<evidence type="ECO:0000256" key="6">
    <source>
        <dbReference type="ARBA" id="ARBA00022741"/>
    </source>
</evidence>
<keyword evidence="10" id="KW-0472">Membrane</keyword>
<evidence type="ECO:0000313" key="12">
    <source>
        <dbReference type="EMBL" id="EXU79958.1"/>
    </source>
</evidence>
<comment type="subcellular location">
    <subcellularLocation>
        <location evidence="1">Cell membrane</location>
        <topology evidence="1">Peripheral membrane protein</topology>
    </subcellularLocation>
</comment>
<dbReference type="GO" id="GO:0005886">
    <property type="term" value="C:plasma membrane"/>
    <property type="evidence" value="ECO:0007669"/>
    <property type="project" value="UniProtKB-SubCell"/>
</dbReference>
<keyword evidence="9" id="KW-0406">Ion transport</keyword>
<evidence type="ECO:0000313" key="13">
    <source>
        <dbReference type="Proteomes" id="UP000020766"/>
    </source>
</evidence>
<dbReference type="AlphaFoldDB" id="A0A014NKF8"/>
<dbReference type="STRING" id="225991.MA05_03090"/>
<evidence type="ECO:0000256" key="7">
    <source>
        <dbReference type="ARBA" id="ARBA00022840"/>
    </source>
</evidence>
<keyword evidence="6" id="KW-0547">Nucleotide-binding</keyword>
<dbReference type="InterPro" id="IPR003593">
    <property type="entry name" value="AAA+_ATPase"/>
</dbReference>
<dbReference type="GO" id="GO:0006826">
    <property type="term" value="P:iron ion transport"/>
    <property type="evidence" value="ECO:0007669"/>
    <property type="project" value="UniProtKB-KW"/>
</dbReference>
<accession>A0A014NKF8</accession>
<organism evidence="12 13">
    <name type="scientific">Comamonas aquatica DA1877</name>
    <dbReference type="NCBI Taxonomy" id="1457173"/>
    <lineage>
        <taxon>Bacteria</taxon>
        <taxon>Pseudomonadati</taxon>
        <taxon>Pseudomonadota</taxon>
        <taxon>Betaproteobacteria</taxon>
        <taxon>Burkholderiales</taxon>
        <taxon>Comamonadaceae</taxon>
        <taxon>Comamonas</taxon>
    </lineage>
</organism>
<reference evidence="12 13" key="1">
    <citation type="submission" date="2014-01" db="EMBL/GenBank/DDBJ databases">
        <title>Interspecies Systems Biology Uncovers Metabolites Affecting C. elegans Gene Expression and Life History Traits.</title>
        <authorList>
            <person name="Watson E."/>
            <person name="Macneil L.T."/>
            <person name="Ritter A.D."/>
            <person name="Yilmaz L.S."/>
            <person name="Rosebrock A.P."/>
            <person name="Caudy A.A."/>
            <person name="Walhout A.J."/>
        </authorList>
    </citation>
    <scope>NUCLEOTIDE SEQUENCE [LARGE SCALE GENOMIC DNA]</scope>
    <source>
        <strain evidence="12 13">DA1877</strain>
    </source>
</reference>
<comment type="similarity">
    <text evidence="2">Belongs to the ABC transporter superfamily.</text>
</comment>
<dbReference type="Pfam" id="PF00005">
    <property type="entry name" value="ABC_tran"/>
    <property type="match status" value="1"/>
</dbReference>
<keyword evidence="8" id="KW-0408">Iron</keyword>
<evidence type="ECO:0000256" key="3">
    <source>
        <dbReference type="ARBA" id="ARBA00022448"/>
    </source>
</evidence>
<evidence type="ECO:0000259" key="11">
    <source>
        <dbReference type="PROSITE" id="PS50893"/>
    </source>
</evidence>
<proteinExistence type="inferred from homology"/>
<protein>
    <submittedName>
        <fullName evidence="12">Iron ABC transporter ATP-binding protein</fullName>
    </submittedName>
</protein>
<keyword evidence="4" id="KW-1003">Cell membrane</keyword>
<dbReference type="RefSeq" id="WP_042417502.1">
    <property type="nucleotide sequence ID" value="NZ_JBOK01000011.1"/>
</dbReference>
<dbReference type="InterPro" id="IPR003439">
    <property type="entry name" value="ABC_transporter-like_ATP-bd"/>
</dbReference>
<evidence type="ECO:0000256" key="8">
    <source>
        <dbReference type="ARBA" id="ARBA00023004"/>
    </source>
</evidence>
<keyword evidence="7 12" id="KW-0067">ATP-binding</keyword>
<comment type="caution">
    <text evidence="12">The sequence shown here is derived from an EMBL/GenBank/DDBJ whole genome shotgun (WGS) entry which is preliminary data.</text>
</comment>
<dbReference type="Proteomes" id="UP000020766">
    <property type="component" value="Unassembled WGS sequence"/>
</dbReference>
<dbReference type="PANTHER" id="PTHR42771">
    <property type="entry name" value="IRON(3+)-HYDROXAMATE IMPORT ATP-BINDING PROTEIN FHUC"/>
    <property type="match status" value="1"/>
</dbReference>
<evidence type="ECO:0000256" key="1">
    <source>
        <dbReference type="ARBA" id="ARBA00004202"/>
    </source>
</evidence>
<keyword evidence="13" id="KW-1185">Reference proteome</keyword>
<evidence type="ECO:0000256" key="5">
    <source>
        <dbReference type="ARBA" id="ARBA00022496"/>
    </source>
</evidence>
<name>A0A014NKF8_9BURK</name>
<dbReference type="EMBL" id="JBOK01000011">
    <property type="protein sequence ID" value="EXU79958.1"/>
    <property type="molecule type" value="Genomic_DNA"/>
</dbReference>
<dbReference type="FunFam" id="3.40.50.300:FF:000134">
    <property type="entry name" value="Iron-enterobactin ABC transporter ATP-binding protein"/>
    <property type="match status" value="1"/>
</dbReference>
<dbReference type="GO" id="GO:0016887">
    <property type="term" value="F:ATP hydrolysis activity"/>
    <property type="evidence" value="ECO:0007669"/>
    <property type="project" value="InterPro"/>
</dbReference>
<dbReference type="GO" id="GO:0005524">
    <property type="term" value="F:ATP binding"/>
    <property type="evidence" value="ECO:0007669"/>
    <property type="project" value="UniProtKB-KW"/>
</dbReference>
<dbReference type="SUPFAM" id="SSF52540">
    <property type="entry name" value="P-loop containing nucleoside triphosphate hydrolases"/>
    <property type="match status" value="1"/>
</dbReference>
<dbReference type="PANTHER" id="PTHR42771:SF3">
    <property type="entry name" value="PETROBACTIN IMPORT ATP-BINDING PROTEIN YCLP"/>
    <property type="match status" value="1"/>
</dbReference>
<dbReference type="GeneID" id="74940012"/>
<dbReference type="Gene3D" id="3.40.50.300">
    <property type="entry name" value="P-loop containing nucleotide triphosphate hydrolases"/>
    <property type="match status" value="1"/>
</dbReference>
<evidence type="ECO:0000256" key="2">
    <source>
        <dbReference type="ARBA" id="ARBA00005417"/>
    </source>
</evidence>
<dbReference type="SMART" id="SM00382">
    <property type="entry name" value="AAA"/>
    <property type="match status" value="1"/>
</dbReference>
<evidence type="ECO:0000256" key="4">
    <source>
        <dbReference type="ARBA" id="ARBA00022475"/>
    </source>
</evidence>
<dbReference type="InterPro" id="IPR051535">
    <property type="entry name" value="Siderophore_ABC-ATPase"/>
</dbReference>
<keyword evidence="5" id="KW-0410">Iron transport</keyword>
<dbReference type="InterPro" id="IPR027417">
    <property type="entry name" value="P-loop_NTPase"/>
</dbReference>
<evidence type="ECO:0000256" key="9">
    <source>
        <dbReference type="ARBA" id="ARBA00023065"/>
    </source>
</evidence>
<dbReference type="CDD" id="cd03214">
    <property type="entry name" value="ABC_Iron-Siderophores_B12_Hemin"/>
    <property type="match status" value="1"/>
</dbReference>
<dbReference type="PROSITE" id="PS50893">
    <property type="entry name" value="ABC_TRANSPORTER_2"/>
    <property type="match status" value="1"/>
</dbReference>
<dbReference type="PATRIC" id="fig|1457173.3.peg.2138"/>
<gene>
    <name evidence="12" type="ORF">AX13_02335</name>
</gene>